<keyword evidence="4 8" id="KW-0812">Transmembrane</keyword>
<feature type="compositionally biased region" description="Polar residues" evidence="10">
    <location>
        <begin position="70"/>
        <end position="92"/>
    </location>
</feature>
<keyword evidence="17" id="KW-1185">Reference proteome</keyword>
<keyword evidence="5 9" id="KW-0798">TonB box</keyword>
<organism evidence="15 16">
    <name type="scientific">Pedobacter psychrotolerans</name>
    <dbReference type="NCBI Taxonomy" id="1843235"/>
    <lineage>
        <taxon>Bacteria</taxon>
        <taxon>Pseudomonadati</taxon>
        <taxon>Bacteroidota</taxon>
        <taxon>Sphingobacteriia</taxon>
        <taxon>Sphingobacteriales</taxon>
        <taxon>Sphingobacteriaceae</taxon>
        <taxon>Pedobacter</taxon>
    </lineage>
</organism>
<dbReference type="InterPro" id="IPR039426">
    <property type="entry name" value="TonB-dep_rcpt-like"/>
</dbReference>
<dbReference type="NCBIfam" id="TIGR04057">
    <property type="entry name" value="SusC_RagA_signa"/>
    <property type="match status" value="1"/>
</dbReference>
<evidence type="ECO:0000256" key="6">
    <source>
        <dbReference type="ARBA" id="ARBA00023136"/>
    </source>
</evidence>
<keyword evidence="3 8" id="KW-1134">Transmembrane beta strand</keyword>
<comment type="subcellular location">
    <subcellularLocation>
        <location evidence="1 8">Cell outer membrane</location>
        <topology evidence="1 8">Multi-pass membrane protein</topology>
    </subcellularLocation>
</comment>
<protein>
    <submittedName>
        <fullName evidence="14">SusC/RagA family TonB-linked outer membrane protein</fullName>
    </submittedName>
    <submittedName>
        <fullName evidence="15">TonB-linked SusC/RagA family outer membrane protein</fullName>
    </submittedName>
</protein>
<feature type="chain" id="PRO_5020963716" evidence="11">
    <location>
        <begin position="25"/>
        <end position="1088"/>
    </location>
</feature>
<dbReference type="SUPFAM" id="SSF49464">
    <property type="entry name" value="Carboxypeptidase regulatory domain-like"/>
    <property type="match status" value="1"/>
</dbReference>
<evidence type="ECO:0000256" key="3">
    <source>
        <dbReference type="ARBA" id="ARBA00022452"/>
    </source>
</evidence>
<evidence type="ECO:0000256" key="7">
    <source>
        <dbReference type="ARBA" id="ARBA00023237"/>
    </source>
</evidence>
<dbReference type="RefSeq" id="WP_132533037.1">
    <property type="nucleotide sequence ID" value="NZ_BMJO01000002.1"/>
</dbReference>
<reference evidence="14" key="4">
    <citation type="submission" date="2024-05" db="EMBL/GenBank/DDBJ databases">
        <authorList>
            <person name="Sun Q."/>
            <person name="Zhou Y."/>
        </authorList>
    </citation>
    <scope>NUCLEOTIDE SEQUENCE</scope>
    <source>
        <strain evidence="14">CGMCC 1.15644</strain>
    </source>
</reference>
<dbReference type="InterPro" id="IPR036942">
    <property type="entry name" value="Beta-barrel_TonB_sf"/>
</dbReference>
<dbReference type="EMBL" id="SLWO01000004">
    <property type="protein sequence ID" value="TCO25367.1"/>
    <property type="molecule type" value="Genomic_DNA"/>
</dbReference>
<dbReference type="Gene3D" id="2.60.40.1120">
    <property type="entry name" value="Carboxypeptidase-like, regulatory domain"/>
    <property type="match status" value="1"/>
</dbReference>
<dbReference type="InterPro" id="IPR023996">
    <property type="entry name" value="TonB-dep_OMP_SusC/RagA"/>
</dbReference>
<dbReference type="Gene3D" id="2.40.170.20">
    <property type="entry name" value="TonB-dependent receptor, beta-barrel domain"/>
    <property type="match status" value="1"/>
</dbReference>
<evidence type="ECO:0000256" key="4">
    <source>
        <dbReference type="ARBA" id="ARBA00022692"/>
    </source>
</evidence>
<evidence type="ECO:0000259" key="12">
    <source>
        <dbReference type="Pfam" id="PF00593"/>
    </source>
</evidence>
<evidence type="ECO:0000256" key="9">
    <source>
        <dbReference type="RuleBase" id="RU003357"/>
    </source>
</evidence>
<feature type="domain" description="TonB-dependent receptor-like beta-barrel" evidence="12">
    <location>
        <begin position="489"/>
        <end position="1040"/>
    </location>
</feature>
<dbReference type="AlphaFoldDB" id="A0A4R2HCI6"/>
<name>A0A4R2HCI6_9SPHI</name>
<evidence type="ECO:0000313" key="17">
    <source>
        <dbReference type="Proteomes" id="UP000622648"/>
    </source>
</evidence>
<accession>A0A4R2HCI6</accession>
<evidence type="ECO:0000256" key="2">
    <source>
        <dbReference type="ARBA" id="ARBA00022448"/>
    </source>
</evidence>
<sequence length="1088" mass="117473">MKLLLRRYFLFFVLSAAASTQAQTAPDSLKRRPDSTAKAQSPPDSVLKIQPASTPPVNVPQTPNPVKTATPASAGQNTLTKTSRPNASDTTSRVLKGIVKDEKGVPIPGAIVQVVGKPNKATTDADGRFTINLPDRNASIQVLFIGYATRTLKPGSQTEVSVSLVPSNQKLDDVVVTGYSSQQKKDLTGAVSQIKSSDIDNMPVGGVDQVLQGKAAGVSVTQGTGAPGEGIAVRIRGVGTINNNNPLYVIDGVPSTSGINQISPTDIESISILKDASSASIYGARASNGVVVVTTKKGKSGKSTVNLSQYTGVQVHGDLIKMANTPQYVAAFNAAAAADGRTQIPASLAASLPDVNWQKEVLQPALINNSNLSVSGGNETGNYLVAANYYKQDGLINNSAYDRFNLRTAVNSTLSKIFSTGLNLNLSYAKTKQVGASGDGFGNGNQGASVMRYALFRTPATPVFKANGDYVDLPENSNFFGDGLNPVGYADNFDRNNNAYSALGNVFLEAKIIDGLKFRTTLGGTLVITDFKQFFKIWGDRAQNSPGSLARSNANQLDYNWTNTLTYNMKFGEKHNLNILAGTENIKSRTNGLSASRSIFPNQSEDFQYLDNGIGVQQNGENESRWALFSLFGRADYQYADKYLASFTVRRDGSSRLNPVNRYGNFYSGSVGWRLDQEAFLKNFKSLSMLKLRASIGQTGNQEISNYAYTSLNSFVGFYPFGGTSVIGNSLTSRGNANITWETSTQTNFGLDAGFFDNKLQFSADYFIRDNSDILFANPLPPSAGGGGSPYVNAGKVRNQGLELQISYRDQISENWSYDVSGNMATLKNKVLSLAGSSIVGGRIDNEYYATLTAVGQPIGAFYLLPMEGIFQNDLDIFTHAYQGTGIQPGDVKYKDSNGDGIIDEKDREFAGSPIPKLTYGFTGNLKFKQFDLSVFFQGAYGNKLYNQVATDTEGFYRAFNITERVATGSWNGEGSTNQFPRLTWSSASSTNNKRPSTRFLEDGSYLRLKNLQIGYSLSPKVLSALKIASMRIYVSGQNLLTFTKYTGLDPEIYTSSNGQGDGVRAVGIDWGTYPSARVYTLGLNLNF</sequence>
<evidence type="ECO:0000256" key="8">
    <source>
        <dbReference type="PROSITE-ProRule" id="PRU01360"/>
    </source>
</evidence>
<evidence type="ECO:0000256" key="11">
    <source>
        <dbReference type="SAM" id="SignalP"/>
    </source>
</evidence>
<evidence type="ECO:0000313" key="16">
    <source>
        <dbReference type="Proteomes" id="UP000295684"/>
    </source>
</evidence>
<keyword evidence="6 8" id="KW-0472">Membrane</keyword>
<dbReference type="Proteomes" id="UP000622648">
    <property type="component" value="Unassembled WGS sequence"/>
</dbReference>
<gene>
    <name evidence="15" type="ORF">EV200_104405</name>
    <name evidence="14" type="ORF">GCM10011413_10190</name>
</gene>
<evidence type="ECO:0000259" key="13">
    <source>
        <dbReference type="Pfam" id="PF07715"/>
    </source>
</evidence>
<dbReference type="InterPro" id="IPR008969">
    <property type="entry name" value="CarboxyPept-like_regulatory"/>
</dbReference>
<feature type="domain" description="TonB-dependent receptor plug" evidence="13">
    <location>
        <begin position="184"/>
        <end position="290"/>
    </location>
</feature>
<dbReference type="InterPro" id="IPR037066">
    <property type="entry name" value="Plug_dom_sf"/>
</dbReference>
<evidence type="ECO:0000313" key="14">
    <source>
        <dbReference type="EMBL" id="GGE45992.1"/>
    </source>
</evidence>
<dbReference type="Pfam" id="PF13715">
    <property type="entry name" value="CarbopepD_reg_2"/>
    <property type="match status" value="1"/>
</dbReference>
<keyword evidence="2 8" id="KW-0813">Transport</keyword>
<dbReference type="InterPro" id="IPR012910">
    <property type="entry name" value="Plug_dom"/>
</dbReference>
<evidence type="ECO:0000256" key="1">
    <source>
        <dbReference type="ARBA" id="ARBA00004571"/>
    </source>
</evidence>
<reference evidence="15 16" key="3">
    <citation type="submission" date="2019-03" db="EMBL/GenBank/DDBJ databases">
        <title>Genomic Encyclopedia of Type Strains, Phase IV (KMG-IV): sequencing the most valuable type-strain genomes for metagenomic binning, comparative biology and taxonomic classification.</title>
        <authorList>
            <person name="Goeker M."/>
        </authorList>
    </citation>
    <scope>NUCLEOTIDE SEQUENCE [LARGE SCALE GENOMIC DNA]</scope>
    <source>
        <strain evidence="15 16">DSM 103236</strain>
    </source>
</reference>
<dbReference type="Pfam" id="PF00593">
    <property type="entry name" value="TonB_dep_Rec_b-barrel"/>
    <property type="match status" value="1"/>
</dbReference>
<dbReference type="GO" id="GO:0009279">
    <property type="term" value="C:cell outer membrane"/>
    <property type="evidence" value="ECO:0007669"/>
    <property type="project" value="UniProtKB-SubCell"/>
</dbReference>
<dbReference type="InterPro" id="IPR023997">
    <property type="entry name" value="TonB-dep_OMP_SusC/RagA_CS"/>
</dbReference>
<reference evidence="17" key="2">
    <citation type="journal article" date="2019" name="Int. J. Syst. Evol. Microbiol.">
        <title>The Global Catalogue of Microorganisms (GCM) 10K type strain sequencing project: providing services to taxonomists for standard genome sequencing and annotation.</title>
        <authorList>
            <consortium name="The Broad Institute Genomics Platform"/>
            <consortium name="The Broad Institute Genome Sequencing Center for Infectious Disease"/>
            <person name="Wu L."/>
            <person name="Ma J."/>
        </authorList>
    </citation>
    <scope>NUCLEOTIDE SEQUENCE [LARGE SCALE GENOMIC DNA]</scope>
    <source>
        <strain evidence="17">CGMCC 1.15644</strain>
    </source>
</reference>
<comment type="similarity">
    <text evidence="8 9">Belongs to the TonB-dependent receptor family.</text>
</comment>
<proteinExistence type="inferred from homology"/>
<reference evidence="14" key="1">
    <citation type="journal article" date="2014" name="Int. J. Syst. Evol. Microbiol.">
        <title>Complete genome of a new Firmicutes species belonging to the dominant human colonic microbiota ('Ruminococcus bicirculans') reveals two chromosomes and a selective capacity to utilize plant glucans.</title>
        <authorList>
            <consortium name="NISC Comparative Sequencing Program"/>
            <person name="Wegmann U."/>
            <person name="Louis P."/>
            <person name="Goesmann A."/>
            <person name="Henrissat B."/>
            <person name="Duncan S.H."/>
            <person name="Flint H.J."/>
        </authorList>
    </citation>
    <scope>NUCLEOTIDE SEQUENCE</scope>
    <source>
        <strain evidence="14">CGMCC 1.15644</strain>
    </source>
</reference>
<feature type="region of interest" description="Disordered" evidence="10">
    <location>
        <begin position="22"/>
        <end position="92"/>
    </location>
</feature>
<evidence type="ECO:0000256" key="10">
    <source>
        <dbReference type="SAM" id="MobiDB-lite"/>
    </source>
</evidence>
<dbReference type="InterPro" id="IPR000531">
    <property type="entry name" value="Beta-barrel_TonB"/>
</dbReference>
<evidence type="ECO:0000256" key="5">
    <source>
        <dbReference type="ARBA" id="ARBA00023077"/>
    </source>
</evidence>
<dbReference type="OrthoDB" id="9768177at2"/>
<evidence type="ECO:0000313" key="15">
    <source>
        <dbReference type="EMBL" id="TCO25367.1"/>
    </source>
</evidence>
<dbReference type="SUPFAM" id="SSF56935">
    <property type="entry name" value="Porins"/>
    <property type="match status" value="1"/>
</dbReference>
<keyword evidence="11" id="KW-0732">Signal</keyword>
<dbReference type="Proteomes" id="UP000295684">
    <property type="component" value="Unassembled WGS sequence"/>
</dbReference>
<dbReference type="PROSITE" id="PS52016">
    <property type="entry name" value="TONB_DEPENDENT_REC_3"/>
    <property type="match status" value="1"/>
</dbReference>
<dbReference type="Pfam" id="PF07715">
    <property type="entry name" value="Plug"/>
    <property type="match status" value="1"/>
</dbReference>
<comment type="caution">
    <text evidence="15">The sequence shown here is derived from an EMBL/GenBank/DDBJ whole genome shotgun (WGS) entry which is preliminary data.</text>
</comment>
<dbReference type="NCBIfam" id="TIGR04056">
    <property type="entry name" value="OMP_RagA_SusC"/>
    <property type="match status" value="1"/>
</dbReference>
<keyword evidence="7 8" id="KW-0998">Cell outer membrane</keyword>
<feature type="signal peptide" evidence="11">
    <location>
        <begin position="1"/>
        <end position="24"/>
    </location>
</feature>
<dbReference type="EMBL" id="BMJO01000002">
    <property type="protein sequence ID" value="GGE45992.1"/>
    <property type="molecule type" value="Genomic_DNA"/>
</dbReference>
<dbReference type="Gene3D" id="2.170.130.10">
    <property type="entry name" value="TonB-dependent receptor, plug domain"/>
    <property type="match status" value="1"/>
</dbReference>